<accession>A0A0S6VR41</accession>
<dbReference type="EMBL" id="DF820455">
    <property type="protein sequence ID" value="GAK49723.1"/>
    <property type="molecule type" value="Genomic_DNA"/>
</dbReference>
<dbReference type="GO" id="GO:0000160">
    <property type="term" value="P:phosphorelay signal transduction system"/>
    <property type="evidence" value="ECO:0007669"/>
    <property type="project" value="InterPro"/>
</dbReference>
<evidence type="ECO:0000313" key="4">
    <source>
        <dbReference type="EMBL" id="GAK49723.1"/>
    </source>
</evidence>
<sequence length="130" mass="15097">MLRQAILCVDDEPIILQSLRDQLEHHFGDQYLYEFAESVDEAFEILAELHQIEFQILLIVSDWLMPDMKGDEFLLQVHRRFPDIALIMLTGQADDTAIARLQESARLTACLRKPWTEQELIRVVTLGLMS</sequence>
<keyword evidence="1 2" id="KW-0597">Phosphoprotein</keyword>
<dbReference type="Pfam" id="PF00072">
    <property type="entry name" value="Response_reg"/>
    <property type="match status" value="1"/>
</dbReference>
<dbReference type="InterPro" id="IPR011006">
    <property type="entry name" value="CheY-like_superfamily"/>
</dbReference>
<dbReference type="HOGENOM" id="CLU_000445_69_8_0"/>
<dbReference type="SMART" id="SM00448">
    <property type="entry name" value="REC"/>
    <property type="match status" value="1"/>
</dbReference>
<keyword evidence="5" id="KW-1185">Reference proteome</keyword>
<evidence type="ECO:0000256" key="1">
    <source>
        <dbReference type="ARBA" id="ARBA00022553"/>
    </source>
</evidence>
<proteinExistence type="predicted"/>
<dbReference type="STRING" id="1499966.U14_00947"/>
<reference evidence="4" key="1">
    <citation type="journal article" date="2015" name="PeerJ">
        <title>First genomic representation of candidate bacterial phylum KSB3 points to enhanced environmental sensing as a trigger of wastewater bulking.</title>
        <authorList>
            <person name="Sekiguchi Y."/>
            <person name="Ohashi A."/>
            <person name="Parks D.H."/>
            <person name="Yamauchi T."/>
            <person name="Tyson G.W."/>
            <person name="Hugenholtz P."/>
        </authorList>
    </citation>
    <scope>NUCLEOTIDE SEQUENCE [LARGE SCALE GENOMIC DNA]</scope>
</reference>
<gene>
    <name evidence="4" type="ORF">U14_00947</name>
</gene>
<protein>
    <submittedName>
        <fullName evidence="4">Two-component response regulator</fullName>
    </submittedName>
</protein>
<evidence type="ECO:0000313" key="5">
    <source>
        <dbReference type="Proteomes" id="UP000030700"/>
    </source>
</evidence>
<evidence type="ECO:0000259" key="3">
    <source>
        <dbReference type="PROSITE" id="PS50110"/>
    </source>
</evidence>
<dbReference type="Gene3D" id="3.40.50.2300">
    <property type="match status" value="1"/>
</dbReference>
<dbReference type="PANTHER" id="PTHR44591">
    <property type="entry name" value="STRESS RESPONSE REGULATOR PROTEIN 1"/>
    <property type="match status" value="1"/>
</dbReference>
<dbReference type="PANTHER" id="PTHR44591:SF19">
    <property type="entry name" value="TWO-COMPONENT RESPONSE REGULATOR-RELATED"/>
    <property type="match status" value="1"/>
</dbReference>
<organism evidence="4">
    <name type="scientific">Candidatus Moduliflexus flocculans</name>
    <dbReference type="NCBI Taxonomy" id="1499966"/>
    <lineage>
        <taxon>Bacteria</taxon>
        <taxon>Candidatus Moduliflexota</taxon>
        <taxon>Candidatus Moduliflexia</taxon>
        <taxon>Candidatus Moduliflexales</taxon>
        <taxon>Candidatus Moduliflexaceae</taxon>
    </lineage>
</organism>
<name>A0A0S6VR41_9BACT</name>
<dbReference type="PROSITE" id="PS50110">
    <property type="entry name" value="RESPONSE_REGULATORY"/>
    <property type="match status" value="1"/>
</dbReference>
<dbReference type="Proteomes" id="UP000030700">
    <property type="component" value="Unassembled WGS sequence"/>
</dbReference>
<dbReference type="InterPro" id="IPR050595">
    <property type="entry name" value="Bact_response_regulator"/>
</dbReference>
<dbReference type="AlphaFoldDB" id="A0A0S6VR41"/>
<dbReference type="InterPro" id="IPR001789">
    <property type="entry name" value="Sig_transdc_resp-reg_receiver"/>
</dbReference>
<feature type="domain" description="Response regulatory" evidence="3">
    <location>
        <begin position="5"/>
        <end position="128"/>
    </location>
</feature>
<feature type="modified residue" description="4-aspartylphosphate" evidence="2">
    <location>
        <position position="62"/>
    </location>
</feature>
<dbReference type="SUPFAM" id="SSF52172">
    <property type="entry name" value="CheY-like"/>
    <property type="match status" value="1"/>
</dbReference>
<evidence type="ECO:0000256" key="2">
    <source>
        <dbReference type="PROSITE-ProRule" id="PRU00169"/>
    </source>
</evidence>